<keyword evidence="7" id="KW-1185">Reference proteome</keyword>
<dbReference type="GO" id="GO:0009055">
    <property type="term" value="F:electron transfer activity"/>
    <property type="evidence" value="ECO:0007669"/>
    <property type="project" value="InterPro"/>
</dbReference>
<feature type="signal peptide" evidence="4">
    <location>
        <begin position="1"/>
        <end position="24"/>
    </location>
</feature>
<dbReference type="AlphaFoldDB" id="A0A7N2R038"/>
<evidence type="ECO:0000256" key="4">
    <source>
        <dbReference type="SAM" id="SignalP"/>
    </source>
</evidence>
<dbReference type="PANTHER" id="PTHR33021:SF522">
    <property type="entry name" value="PHYTOCYANIN DOMAIN-CONTAINING PROTEIN"/>
    <property type="match status" value="1"/>
</dbReference>
<dbReference type="GeneID" id="115957031"/>
<keyword evidence="1" id="KW-1015">Disulfide bond</keyword>
<dbReference type="FunFam" id="2.60.40.420:FF:000034">
    <property type="entry name" value="Cupredoxin superfamily protein"/>
    <property type="match status" value="1"/>
</dbReference>
<evidence type="ECO:0000256" key="2">
    <source>
        <dbReference type="ARBA" id="ARBA00023180"/>
    </source>
</evidence>
<dbReference type="PROSITE" id="PS51485">
    <property type="entry name" value="PHYTOCYANIN"/>
    <property type="match status" value="1"/>
</dbReference>
<dbReference type="OrthoDB" id="2015260at2759"/>
<evidence type="ECO:0000256" key="3">
    <source>
        <dbReference type="SAM" id="Phobius"/>
    </source>
</evidence>
<dbReference type="InterPro" id="IPR039391">
    <property type="entry name" value="Phytocyanin-like"/>
</dbReference>
<dbReference type="InterPro" id="IPR008972">
    <property type="entry name" value="Cupredoxin"/>
</dbReference>
<dbReference type="Pfam" id="PF02298">
    <property type="entry name" value="Cu_bind_like"/>
    <property type="match status" value="1"/>
</dbReference>
<feature type="transmembrane region" description="Helical" evidence="3">
    <location>
        <begin position="138"/>
        <end position="155"/>
    </location>
</feature>
<name>A0A7N2R038_QUELO</name>
<evidence type="ECO:0000256" key="1">
    <source>
        <dbReference type="ARBA" id="ARBA00023157"/>
    </source>
</evidence>
<keyword evidence="4" id="KW-0732">Signal</keyword>
<dbReference type="Gramene" id="QL02p089178:mrna">
    <property type="protein sequence ID" value="QL02p089178:mrna"/>
    <property type="gene ID" value="QL02p089178"/>
</dbReference>
<dbReference type="EnsemblPlants" id="QL02p089178:mrna">
    <property type="protein sequence ID" value="QL02p089178:mrna"/>
    <property type="gene ID" value="QL02p089178"/>
</dbReference>
<evidence type="ECO:0000259" key="5">
    <source>
        <dbReference type="PROSITE" id="PS51485"/>
    </source>
</evidence>
<dbReference type="InterPro" id="IPR003245">
    <property type="entry name" value="Phytocyanin_dom"/>
</dbReference>
<feature type="domain" description="Phytocyanin" evidence="5">
    <location>
        <begin position="25"/>
        <end position="127"/>
    </location>
</feature>
<dbReference type="OMA" id="TRYFICT"/>
<accession>A0A7N2R038</accession>
<evidence type="ECO:0000313" key="6">
    <source>
        <dbReference type="EnsemblPlants" id="QL02p089178:mrna"/>
    </source>
</evidence>
<dbReference type="SUPFAM" id="SSF49503">
    <property type="entry name" value="Cupredoxins"/>
    <property type="match status" value="1"/>
</dbReference>
<evidence type="ECO:0000313" key="7">
    <source>
        <dbReference type="Proteomes" id="UP000594261"/>
    </source>
</evidence>
<keyword evidence="2" id="KW-0325">Glycoprotein</keyword>
<dbReference type="KEGG" id="qlo:115957031"/>
<dbReference type="GO" id="GO:0005886">
    <property type="term" value="C:plasma membrane"/>
    <property type="evidence" value="ECO:0007669"/>
    <property type="project" value="TreeGrafter"/>
</dbReference>
<dbReference type="RefSeq" id="XP_030931135.1">
    <property type="nucleotide sequence ID" value="XM_031075275.1"/>
</dbReference>
<reference evidence="7" key="1">
    <citation type="journal article" date="2016" name="G3 (Bethesda)">
        <title>First Draft Assembly and Annotation of the Genome of a California Endemic Oak Quercus lobata Nee (Fagaceae).</title>
        <authorList>
            <person name="Sork V.L."/>
            <person name="Fitz-Gibbon S.T."/>
            <person name="Puiu D."/>
            <person name="Crepeau M."/>
            <person name="Gugger P.F."/>
            <person name="Sherman R."/>
            <person name="Stevens K."/>
            <person name="Langley C.H."/>
            <person name="Pellegrini M."/>
            <person name="Salzberg S.L."/>
        </authorList>
    </citation>
    <scope>NUCLEOTIDE SEQUENCE [LARGE SCALE GENOMIC DNA]</scope>
    <source>
        <strain evidence="7">cv. SW786</strain>
    </source>
</reference>
<reference evidence="6" key="2">
    <citation type="submission" date="2021-01" db="UniProtKB">
        <authorList>
            <consortium name="EnsemblPlants"/>
        </authorList>
    </citation>
    <scope>IDENTIFICATION</scope>
</reference>
<gene>
    <name evidence="6" type="primary">LOC115957031</name>
</gene>
<protein>
    <recommendedName>
        <fullName evidence="5">Phytocyanin domain-containing protein</fullName>
    </recommendedName>
</protein>
<keyword evidence="3" id="KW-0472">Membrane</keyword>
<dbReference type="PANTHER" id="PTHR33021">
    <property type="entry name" value="BLUE COPPER PROTEIN"/>
    <property type="match status" value="1"/>
</dbReference>
<keyword evidence="3" id="KW-0812">Transmembrane</keyword>
<dbReference type="Proteomes" id="UP000594261">
    <property type="component" value="Chromosome 2"/>
</dbReference>
<organism evidence="6 7">
    <name type="scientific">Quercus lobata</name>
    <name type="common">Valley oak</name>
    <dbReference type="NCBI Taxonomy" id="97700"/>
    <lineage>
        <taxon>Eukaryota</taxon>
        <taxon>Viridiplantae</taxon>
        <taxon>Streptophyta</taxon>
        <taxon>Embryophyta</taxon>
        <taxon>Tracheophyta</taxon>
        <taxon>Spermatophyta</taxon>
        <taxon>Magnoliopsida</taxon>
        <taxon>eudicotyledons</taxon>
        <taxon>Gunneridae</taxon>
        <taxon>Pentapetalae</taxon>
        <taxon>rosids</taxon>
        <taxon>fabids</taxon>
        <taxon>Fagales</taxon>
        <taxon>Fagaceae</taxon>
        <taxon>Quercus</taxon>
    </lineage>
</organism>
<dbReference type="Gene3D" id="2.60.40.420">
    <property type="entry name" value="Cupredoxins - blue copper proteins"/>
    <property type="match status" value="1"/>
</dbReference>
<keyword evidence="3" id="KW-1133">Transmembrane helix</keyword>
<feature type="chain" id="PRO_5029489716" description="Phytocyanin domain-containing protein" evidence="4">
    <location>
        <begin position="25"/>
        <end position="156"/>
    </location>
</feature>
<proteinExistence type="predicted"/>
<sequence length="156" mass="16646">MTSRLGLVGCFIVIVALVLKGSSAATYTVGDELTWTTPPGGEIAYSTWARSKSFNIGDVIVFNWTGTHDVAEVAKENYDNCTDTAIGSIQTTSPANFTLTTNATRYFICTISSHCEVGQKVTIGIGSDFWNSASSLKYGALSAVLSTIAISFLTFF</sequence>
<dbReference type="InParanoid" id="A0A7N2R038"/>